<evidence type="ECO:0000259" key="1">
    <source>
        <dbReference type="Pfam" id="PF00561"/>
    </source>
</evidence>
<dbReference type="PRINTS" id="PR00111">
    <property type="entry name" value="ABHYDROLASE"/>
</dbReference>
<dbReference type="SUPFAM" id="SSF53474">
    <property type="entry name" value="alpha/beta-Hydrolases"/>
    <property type="match status" value="1"/>
</dbReference>
<evidence type="ECO:0000313" key="3">
    <source>
        <dbReference type="Proteomes" id="UP000294664"/>
    </source>
</evidence>
<proteinExistence type="predicted"/>
<dbReference type="OrthoDB" id="9804723at2"/>
<dbReference type="GO" id="GO:0004806">
    <property type="term" value="F:triacylglycerol lipase activity"/>
    <property type="evidence" value="ECO:0007669"/>
    <property type="project" value="TreeGrafter"/>
</dbReference>
<organism evidence="2 3">
    <name type="scientific">Aquabacter spiritensis</name>
    <dbReference type="NCBI Taxonomy" id="933073"/>
    <lineage>
        <taxon>Bacteria</taxon>
        <taxon>Pseudomonadati</taxon>
        <taxon>Pseudomonadota</taxon>
        <taxon>Alphaproteobacteria</taxon>
        <taxon>Hyphomicrobiales</taxon>
        <taxon>Xanthobacteraceae</taxon>
        <taxon>Aquabacter</taxon>
    </lineage>
</organism>
<protein>
    <submittedName>
        <fullName evidence="2">Pimeloyl-ACP methyl ester carboxylesterase</fullName>
    </submittedName>
</protein>
<keyword evidence="3" id="KW-1185">Reference proteome</keyword>
<gene>
    <name evidence="2" type="ORF">EDC64_104110</name>
</gene>
<dbReference type="PANTHER" id="PTHR43433:SF5">
    <property type="entry name" value="AB HYDROLASE-1 DOMAIN-CONTAINING PROTEIN"/>
    <property type="match status" value="1"/>
</dbReference>
<evidence type="ECO:0000313" key="2">
    <source>
        <dbReference type="EMBL" id="TCT05553.1"/>
    </source>
</evidence>
<name>A0A4R3LYD3_9HYPH</name>
<accession>A0A4R3LYD3</accession>
<dbReference type="GO" id="GO:0046503">
    <property type="term" value="P:glycerolipid catabolic process"/>
    <property type="evidence" value="ECO:0007669"/>
    <property type="project" value="TreeGrafter"/>
</dbReference>
<comment type="caution">
    <text evidence="2">The sequence shown here is derived from an EMBL/GenBank/DDBJ whole genome shotgun (WGS) entry which is preliminary data.</text>
</comment>
<dbReference type="Pfam" id="PF00561">
    <property type="entry name" value="Abhydrolase_1"/>
    <property type="match status" value="1"/>
</dbReference>
<sequence>MPTFSSDGLDLDYLEEGTGDPILLIHGFASTKEVNWVNTGWFKTLVGEGRRVIAFDHRGHGGSAKLYAPPDYDTRLMAKDALRLLEHLRLPRADIMGYSMGARVGAQMALLYPEAVRALVMGGLGIHLVDSVGLPTSIADALEAPSLDDVADPMGRMFRAFSDANKADLKALAACIRGSRQTLSREEVAQIRQPVLVAVGTRDTIAGDPHALAALMPNGTALDIPGRDHNPAVGDKVFKQGVLDFLSRRP</sequence>
<dbReference type="InterPro" id="IPR050471">
    <property type="entry name" value="AB_hydrolase"/>
</dbReference>
<dbReference type="Gene3D" id="3.40.50.1820">
    <property type="entry name" value="alpha/beta hydrolase"/>
    <property type="match status" value="1"/>
</dbReference>
<dbReference type="EMBL" id="SMAI01000004">
    <property type="protein sequence ID" value="TCT05553.1"/>
    <property type="molecule type" value="Genomic_DNA"/>
</dbReference>
<dbReference type="RefSeq" id="WP_132030897.1">
    <property type="nucleotide sequence ID" value="NZ_SMAI01000004.1"/>
</dbReference>
<dbReference type="AlphaFoldDB" id="A0A4R3LYD3"/>
<dbReference type="PANTHER" id="PTHR43433">
    <property type="entry name" value="HYDROLASE, ALPHA/BETA FOLD FAMILY PROTEIN"/>
    <property type="match status" value="1"/>
</dbReference>
<dbReference type="Proteomes" id="UP000294664">
    <property type="component" value="Unassembled WGS sequence"/>
</dbReference>
<dbReference type="InterPro" id="IPR000073">
    <property type="entry name" value="AB_hydrolase_1"/>
</dbReference>
<dbReference type="InterPro" id="IPR029058">
    <property type="entry name" value="AB_hydrolase_fold"/>
</dbReference>
<feature type="domain" description="AB hydrolase-1" evidence="1">
    <location>
        <begin position="21"/>
        <end position="121"/>
    </location>
</feature>
<reference evidence="2 3" key="1">
    <citation type="submission" date="2019-03" db="EMBL/GenBank/DDBJ databases">
        <title>Genomic Encyclopedia of Type Strains, Phase IV (KMG-IV): sequencing the most valuable type-strain genomes for metagenomic binning, comparative biology and taxonomic classification.</title>
        <authorList>
            <person name="Goeker M."/>
        </authorList>
    </citation>
    <scope>NUCLEOTIDE SEQUENCE [LARGE SCALE GENOMIC DNA]</scope>
    <source>
        <strain evidence="2 3">DSM 9035</strain>
    </source>
</reference>